<organism evidence="1 2">
    <name type="scientific">Alkalilimnicola ehrlichii</name>
    <dbReference type="NCBI Taxonomy" id="351052"/>
    <lineage>
        <taxon>Bacteria</taxon>
        <taxon>Pseudomonadati</taxon>
        <taxon>Pseudomonadota</taxon>
        <taxon>Gammaproteobacteria</taxon>
        <taxon>Chromatiales</taxon>
        <taxon>Ectothiorhodospiraceae</taxon>
        <taxon>Alkalilimnicola</taxon>
    </lineage>
</organism>
<accession>A0A3E0WFL7</accession>
<keyword evidence="2" id="KW-1185">Reference proteome</keyword>
<proteinExistence type="predicted"/>
<dbReference type="RefSeq" id="WP_116304338.1">
    <property type="nucleotide sequence ID" value="NZ_NFZV01000057.1"/>
</dbReference>
<name>A0A3E0WFL7_9GAMM</name>
<dbReference type="EMBL" id="NFZW01000052">
    <property type="protein sequence ID" value="RFA31528.1"/>
    <property type="molecule type" value="Genomic_DNA"/>
</dbReference>
<sequence length="98" mass="11075">MPLFTGCHAVVNLIRRPSGVERGEWLGCRERGEQTAGEVDAADIGLPDVPSQLLQRLRRIDSALGARDALKSRSYNLPRLPWALCLPPRLWHYYQILP</sequence>
<comment type="caution">
    <text evidence="1">The sequence shown here is derived from an EMBL/GenBank/DDBJ whole genome shotgun (WGS) entry which is preliminary data.</text>
</comment>
<reference evidence="2" key="1">
    <citation type="submission" date="2017-05" db="EMBL/GenBank/DDBJ databases">
        <authorList>
            <person name="Sharma S."/>
            <person name="Sidhu C."/>
            <person name="Pinnaka A.K."/>
        </authorList>
    </citation>
    <scope>NUCLEOTIDE SEQUENCE [LARGE SCALE GENOMIC DNA]</scope>
    <source>
        <strain evidence="2">AK93</strain>
    </source>
</reference>
<dbReference type="AlphaFoldDB" id="A0A3E0WFL7"/>
<evidence type="ECO:0000313" key="1">
    <source>
        <dbReference type="EMBL" id="RFA31528.1"/>
    </source>
</evidence>
<evidence type="ECO:0000313" key="2">
    <source>
        <dbReference type="Proteomes" id="UP000256763"/>
    </source>
</evidence>
<gene>
    <name evidence="1" type="ORF">CAL65_22405</name>
</gene>
<protein>
    <submittedName>
        <fullName evidence="1">Uncharacterized protein</fullName>
    </submittedName>
</protein>
<dbReference type="Proteomes" id="UP000256763">
    <property type="component" value="Unassembled WGS sequence"/>
</dbReference>